<keyword evidence="3 12" id="KW-1134">Transmembrane beta strand</keyword>
<proteinExistence type="inferred from homology"/>
<keyword evidence="7" id="KW-0408">Iron</keyword>
<dbReference type="PANTHER" id="PTHR32552">
    <property type="entry name" value="FERRICHROME IRON RECEPTOR-RELATED"/>
    <property type="match status" value="1"/>
</dbReference>
<protein>
    <submittedName>
        <fullName evidence="14">Iron complex outermembrane receptor protein</fullName>
    </submittedName>
</protein>
<evidence type="ECO:0000256" key="4">
    <source>
        <dbReference type="ARBA" id="ARBA00022496"/>
    </source>
</evidence>
<evidence type="ECO:0000256" key="1">
    <source>
        <dbReference type="ARBA" id="ARBA00004571"/>
    </source>
</evidence>
<dbReference type="PROSITE" id="PS52016">
    <property type="entry name" value="TONB_DEPENDENT_REC_3"/>
    <property type="match status" value="1"/>
</dbReference>
<dbReference type="Proteomes" id="UP000324170">
    <property type="component" value="Unassembled WGS sequence"/>
</dbReference>
<keyword evidence="4" id="KW-0410">Iron transport</keyword>
<evidence type="ECO:0000256" key="6">
    <source>
        <dbReference type="ARBA" id="ARBA00022729"/>
    </source>
</evidence>
<keyword evidence="10 12" id="KW-0472">Membrane</keyword>
<reference evidence="14 15" key="1">
    <citation type="submission" date="2019-07" db="EMBL/GenBank/DDBJ databases">
        <title>Genomic Encyclopedia of Type Strains, Phase I: the one thousand microbial genomes (KMG-I) project.</title>
        <authorList>
            <person name="Kyrpides N."/>
        </authorList>
    </citation>
    <scope>NUCLEOTIDE SEQUENCE [LARGE SCALE GENOMIC DNA]</scope>
    <source>
        <strain evidence="14 15">DSM 17909</strain>
    </source>
</reference>
<evidence type="ECO:0000256" key="8">
    <source>
        <dbReference type="ARBA" id="ARBA00023065"/>
    </source>
</evidence>
<evidence type="ECO:0000256" key="5">
    <source>
        <dbReference type="ARBA" id="ARBA00022692"/>
    </source>
</evidence>
<evidence type="ECO:0000256" key="11">
    <source>
        <dbReference type="ARBA" id="ARBA00023237"/>
    </source>
</evidence>
<feature type="domain" description="TonB-dependent receptor-like beta-barrel" evidence="13">
    <location>
        <begin position="1"/>
        <end position="80"/>
    </location>
</feature>
<evidence type="ECO:0000256" key="7">
    <source>
        <dbReference type="ARBA" id="ARBA00023004"/>
    </source>
</evidence>
<sequence>MPSIPEHAASAWGSYSFTQTALKGFTLGAGVRYIGSTSGDYEESFHVKPYTLYDLMAKYDLGEASSQLKGASVQLNVNNLTNKRYVASCSNVEACFYGSGRSIVATVEYSW</sequence>
<gene>
    <name evidence="14" type="ORF">LY16_01935</name>
</gene>
<evidence type="ECO:0000313" key="15">
    <source>
        <dbReference type="Proteomes" id="UP000324170"/>
    </source>
</evidence>
<dbReference type="EMBL" id="VNHN01000027">
    <property type="protein sequence ID" value="TYP06300.1"/>
    <property type="molecule type" value="Genomic_DNA"/>
</dbReference>
<evidence type="ECO:0000313" key="14">
    <source>
        <dbReference type="EMBL" id="TYP06300.1"/>
    </source>
</evidence>
<dbReference type="InterPro" id="IPR036942">
    <property type="entry name" value="Beta-barrel_TonB_sf"/>
</dbReference>
<dbReference type="Pfam" id="PF00593">
    <property type="entry name" value="TonB_dep_Rec_b-barrel"/>
    <property type="match status" value="1"/>
</dbReference>
<comment type="subcellular location">
    <subcellularLocation>
        <location evidence="1 12">Cell outer membrane</location>
        <topology evidence="1 12">Multi-pass membrane protein</topology>
    </subcellularLocation>
</comment>
<evidence type="ECO:0000256" key="12">
    <source>
        <dbReference type="PROSITE-ProRule" id="PRU01360"/>
    </source>
</evidence>
<evidence type="ECO:0000256" key="10">
    <source>
        <dbReference type="ARBA" id="ARBA00023136"/>
    </source>
</evidence>
<keyword evidence="14" id="KW-0675">Receptor</keyword>
<evidence type="ECO:0000256" key="9">
    <source>
        <dbReference type="ARBA" id="ARBA00023077"/>
    </source>
</evidence>
<comment type="caution">
    <text evidence="14">The sequence shown here is derived from an EMBL/GenBank/DDBJ whole genome shotgun (WGS) entry which is preliminary data.</text>
</comment>
<name>A0ABY3NRN2_9GAMM</name>
<keyword evidence="11 12" id="KW-0998">Cell outer membrane</keyword>
<keyword evidence="2 12" id="KW-0813">Transport</keyword>
<dbReference type="InterPro" id="IPR000531">
    <property type="entry name" value="Beta-barrel_TonB"/>
</dbReference>
<organism evidence="14 15">
    <name type="scientific">Xenorhabdus doucetiae</name>
    <dbReference type="NCBI Taxonomy" id="351671"/>
    <lineage>
        <taxon>Bacteria</taxon>
        <taxon>Pseudomonadati</taxon>
        <taxon>Pseudomonadota</taxon>
        <taxon>Gammaproteobacteria</taxon>
        <taxon>Enterobacterales</taxon>
        <taxon>Morganellaceae</taxon>
        <taxon>Xenorhabdus</taxon>
    </lineage>
</organism>
<evidence type="ECO:0000256" key="3">
    <source>
        <dbReference type="ARBA" id="ARBA00022452"/>
    </source>
</evidence>
<evidence type="ECO:0000259" key="13">
    <source>
        <dbReference type="Pfam" id="PF00593"/>
    </source>
</evidence>
<dbReference type="InterPro" id="IPR039426">
    <property type="entry name" value="TonB-dep_rcpt-like"/>
</dbReference>
<accession>A0ABY3NRN2</accession>
<evidence type="ECO:0000256" key="2">
    <source>
        <dbReference type="ARBA" id="ARBA00022448"/>
    </source>
</evidence>
<keyword evidence="8" id="KW-0406">Ion transport</keyword>
<keyword evidence="5 12" id="KW-0812">Transmembrane</keyword>
<keyword evidence="6" id="KW-0732">Signal</keyword>
<dbReference type="SUPFAM" id="SSF56935">
    <property type="entry name" value="Porins"/>
    <property type="match status" value="1"/>
</dbReference>
<dbReference type="Gene3D" id="2.40.170.20">
    <property type="entry name" value="TonB-dependent receptor, beta-barrel domain"/>
    <property type="match status" value="1"/>
</dbReference>
<dbReference type="PANTHER" id="PTHR32552:SF68">
    <property type="entry name" value="FERRICHROME OUTER MEMBRANE TRANSPORTER_PHAGE RECEPTOR"/>
    <property type="match status" value="1"/>
</dbReference>
<keyword evidence="15" id="KW-1185">Reference proteome</keyword>
<keyword evidence="9" id="KW-0798">TonB box</keyword>
<comment type="similarity">
    <text evidence="12">Belongs to the TonB-dependent receptor family.</text>
</comment>